<feature type="region of interest" description="Disordered" evidence="1">
    <location>
        <begin position="320"/>
        <end position="351"/>
    </location>
</feature>
<gene>
    <name evidence="2" type="ORF">C1H76_7042</name>
</gene>
<reference evidence="2 3" key="1">
    <citation type="submission" date="2018-02" db="EMBL/GenBank/DDBJ databases">
        <title>Draft genome sequences of Elsinoe sp., causing black scab on jojoba.</title>
        <authorList>
            <person name="Stodart B."/>
            <person name="Jeffress S."/>
            <person name="Ash G."/>
            <person name="Arun Chinnappa K."/>
        </authorList>
    </citation>
    <scope>NUCLEOTIDE SEQUENCE [LARGE SCALE GENOMIC DNA]</scope>
    <source>
        <strain evidence="2 3">Hillstone_2</strain>
    </source>
</reference>
<evidence type="ECO:0000313" key="3">
    <source>
        <dbReference type="Proteomes" id="UP000308133"/>
    </source>
</evidence>
<evidence type="ECO:0000313" key="2">
    <source>
        <dbReference type="EMBL" id="TKX20656.1"/>
    </source>
</evidence>
<feature type="region of interest" description="Disordered" evidence="1">
    <location>
        <begin position="1"/>
        <end position="35"/>
    </location>
</feature>
<feature type="compositionally biased region" description="Basic and acidic residues" evidence="1">
    <location>
        <begin position="340"/>
        <end position="351"/>
    </location>
</feature>
<dbReference type="Proteomes" id="UP000308133">
    <property type="component" value="Unassembled WGS sequence"/>
</dbReference>
<name>A0A4U7AW00_9PEZI</name>
<sequence>MPPKRKASQASNADSAIGDSPNAKKNKSSSDGQNAAELEFITHARPVWDFERQYRGGDIPNEEFIAQDKYHLKPLKEHPDWPWAVSQKAWDIYGRYLHEMQKRNQDQWQMHIYEDFTGYGILELMHDLLQRYHDEFSKKKKDPSAIFFRLEGMVLFMTIEEFDMERYLNIDDGECVQMTNTLIIKAFLATLHLLHQKDLIKSDGPLKSFRMCVTSFLHWLEQTDTETFFEDTDEKRHAPAIIAEYCNAHDLDYKLAYKIDNSVESAELPADFTVDQEGEDPYGFKDLFKELRENQHGEGSRKKLGGSHYDLTKWSKRQRLDDMLDPSEGDPMDILGPQLRESEKECKEPYP</sequence>
<comment type="caution">
    <text evidence="2">The sequence shown here is derived from an EMBL/GenBank/DDBJ whole genome shotgun (WGS) entry which is preliminary data.</text>
</comment>
<proteinExistence type="predicted"/>
<dbReference type="AlphaFoldDB" id="A0A4U7AW00"/>
<protein>
    <submittedName>
        <fullName evidence="2">Uncharacterized protein</fullName>
    </submittedName>
</protein>
<accession>A0A4U7AW00</accession>
<evidence type="ECO:0000256" key="1">
    <source>
        <dbReference type="SAM" id="MobiDB-lite"/>
    </source>
</evidence>
<organism evidence="2 3">
    <name type="scientific">Elsinoe australis</name>
    <dbReference type="NCBI Taxonomy" id="40998"/>
    <lineage>
        <taxon>Eukaryota</taxon>
        <taxon>Fungi</taxon>
        <taxon>Dikarya</taxon>
        <taxon>Ascomycota</taxon>
        <taxon>Pezizomycotina</taxon>
        <taxon>Dothideomycetes</taxon>
        <taxon>Dothideomycetidae</taxon>
        <taxon>Myriangiales</taxon>
        <taxon>Elsinoaceae</taxon>
        <taxon>Elsinoe</taxon>
    </lineage>
</organism>
<dbReference type="EMBL" id="PTQR01000086">
    <property type="protein sequence ID" value="TKX20656.1"/>
    <property type="molecule type" value="Genomic_DNA"/>
</dbReference>